<comment type="catalytic activity">
    <reaction evidence="2">
        <text>UDP-alpha-D-glucose = UDP-alpha-D-galactose</text>
        <dbReference type="Rhea" id="RHEA:22168"/>
        <dbReference type="ChEBI" id="CHEBI:58885"/>
        <dbReference type="ChEBI" id="CHEBI:66914"/>
        <dbReference type="EC" id="5.1.3.2"/>
    </reaction>
</comment>
<evidence type="ECO:0000256" key="1">
    <source>
        <dbReference type="ARBA" id="ARBA00000014"/>
    </source>
</evidence>
<evidence type="ECO:0000256" key="9">
    <source>
        <dbReference type="ARBA" id="ARBA00023235"/>
    </source>
</evidence>
<dbReference type="CDD" id="cd05247">
    <property type="entry name" value="UDP_G4E_1_SDR_e"/>
    <property type="match status" value="1"/>
</dbReference>
<dbReference type="Gene3D" id="3.90.25.10">
    <property type="entry name" value="UDP-galactose 4-epimerase, domain 1"/>
    <property type="match status" value="1"/>
</dbReference>
<dbReference type="GO" id="GO:0003924">
    <property type="term" value="F:GTPase activity"/>
    <property type="evidence" value="ECO:0007669"/>
    <property type="project" value="InterPro"/>
</dbReference>
<evidence type="ECO:0000256" key="3">
    <source>
        <dbReference type="ARBA" id="ARBA00001911"/>
    </source>
</evidence>
<evidence type="ECO:0000256" key="2">
    <source>
        <dbReference type="ARBA" id="ARBA00000083"/>
    </source>
</evidence>
<dbReference type="GO" id="GO:0003974">
    <property type="term" value="F:UDP-N-acetylglucosamine 4-epimerase activity"/>
    <property type="evidence" value="ECO:0007669"/>
    <property type="project" value="UniProtKB-EC"/>
</dbReference>
<dbReference type="PANTHER" id="PTHR43725:SF47">
    <property type="entry name" value="UDP-GLUCOSE 4-EPIMERASE"/>
    <property type="match status" value="1"/>
</dbReference>
<feature type="domain" description="Tr-type G" evidence="12">
    <location>
        <begin position="395"/>
        <end position="573"/>
    </location>
</feature>
<dbReference type="InterPro" id="IPR001509">
    <property type="entry name" value="Epimerase_deHydtase"/>
</dbReference>
<comment type="pathway">
    <text evidence="4">Carbohydrate metabolism; galactose metabolism.</text>
</comment>
<protein>
    <recommendedName>
        <fullName evidence="10">UDP-N-acetylglucosamine 4-epimerase</fullName>
        <ecNumber evidence="6">5.1.3.2</ecNumber>
        <ecNumber evidence="5">5.1.3.7</ecNumber>
    </recommendedName>
</protein>
<keyword evidence="8" id="KW-0119">Carbohydrate metabolism</keyword>
<evidence type="ECO:0000256" key="10">
    <source>
        <dbReference type="ARBA" id="ARBA00031827"/>
    </source>
</evidence>
<keyword evidence="11" id="KW-0812">Transmembrane</keyword>
<dbReference type="NCBIfam" id="TIGR01179">
    <property type="entry name" value="galE"/>
    <property type="match status" value="1"/>
</dbReference>
<evidence type="ECO:0000256" key="4">
    <source>
        <dbReference type="ARBA" id="ARBA00004947"/>
    </source>
</evidence>
<evidence type="ECO:0000256" key="11">
    <source>
        <dbReference type="SAM" id="Phobius"/>
    </source>
</evidence>
<dbReference type="PRINTS" id="PR00315">
    <property type="entry name" value="ELONGATNFCT"/>
</dbReference>
<dbReference type="PROSITE" id="PS51722">
    <property type="entry name" value="G_TR_2"/>
    <property type="match status" value="1"/>
</dbReference>
<dbReference type="EC" id="5.1.3.2" evidence="6"/>
<dbReference type="GO" id="GO:0003978">
    <property type="term" value="F:UDP-glucose 4-epimerase activity"/>
    <property type="evidence" value="ECO:0007669"/>
    <property type="project" value="UniProtKB-EC"/>
</dbReference>
<dbReference type="Pfam" id="PF01370">
    <property type="entry name" value="Epimerase"/>
    <property type="match status" value="1"/>
</dbReference>
<evidence type="ECO:0000256" key="7">
    <source>
        <dbReference type="ARBA" id="ARBA00023027"/>
    </source>
</evidence>
<dbReference type="Gene3D" id="3.40.50.720">
    <property type="entry name" value="NAD(P)-binding Rossmann-like Domain"/>
    <property type="match status" value="1"/>
</dbReference>
<evidence type="ECO:0000313" key="14">
    <source>
        <dbReference type="WBParaSite" id="sdigi.contig4.g572.t1"/>
    </source>
</evidence>
<dbReference type="SUPFAM" id="SSF52540">
    <property type="entry name" value="P-loop containing nucleoside triphosphate hydrolases"/>
    <property type="match status" value="1"/>
</dbReference>
<dbReference type="WBParaSite" id="sdigi.contig4.g572.t1">
    <property type="protein sequence ID" value="sdigi.contig4.g572.t1"/>
    <property type="gene ID" value="sdigi.contig4.g572"/>
</dbReference>
<reference evidence="14" key="1">
    <citation type="submission" date="2022-11" db="UniProtKB">
        <authorList>
            <consortium name="WormBaseParasite"/>
        </authorList>
    </citation>
    <scope>IDENTIFICATION</scope>
</reference>
<dbReference type="EC" id="5.1.3.7" evidence="5"/>
<dbReference type="AlphaFoldDB" id="A0A915PTC9"/>
<comment type="catalytic activity">
    <reaction evidence="1">
        <text>UDP-N-acetyl-alpha-D-glucosamine = UDP-N-acetyl-alpha-D-galactosamine</text>
        <dbReference type="Rhea" id="RHEA:20517"/>
        <dbReference type="ChEBI" id="CHEBI:57705"/>
        <dbReference type="ChEBI" id="CHEBI:67138"/>
        <dbReference type="EC" id="5.1.3.7"/>
    </reaction>
</comment>
<dbReference type="Proteomes" id="UP000887581">
    <property type="component" value="Unplaced"/>
</dbReference>
<dbReference type="InterPro" id="IPR049394">
    <property type="entry name" value="eEFSec_C"/>
</dbReference>
<dbReference type="InterPro" id="IPR009000">
    <property type="entry name" value="Transl_B-barrel_sf"/>
</dbReference>
<keyword evidence="9" id="KW-0413">Isomerase</keyword>
<evidence type="ECO:0000256" key="8">
    <source>
        <dbReference type="ARBA" id="ARBA00023144"/>
    </source>
</evidence>
<organism evidence="13 14">
    <name type="scientific">Setaria digitata</name>
    <dbReference type="NCBI Taxonomy" id="48799"/>
    <lineage>
        <taxon>Eukaryota</taxon>
        <taxon>Metazoa</taxon>
        <taxon>Ecdysozoa</taxon>
        <taxon>Nematoda</taxon>
        <taxon>Chromadorea</taxon>
        <taxon>Rhabditida</taxon>
        <taxon>Spirurina</taxon>
        <taxon>Spiruromorpha</taxon>
        <taxon>Filarioidea</taxon>
        <taxon>Setariidae</taxon>
        <taxon>Setaria</taxon>
    </lineage>
</organism>
<proteinExistence type="predicted"/>
<dbReference type="Gene3D" id="2.40.30.10">
    <property type="entry name" value="Translation factors"/>
    <property type="match status" value="2"/>
</dbReference>
<dbReference type="InterPro" id="IPR000795">
    <property type="entry name" value="T_Tr_GTP-bd_dom"/>
</dbReference>
<dbReference type="Pfam" id="PF21208">
    <property type="entry name" value="euk_SelB_III"/>
    <property type="match status" value="1"/>
</dbReference>
<comment type="cofactor">
    <cofactor evidence="3">
        <name>NAD(+)</name>
        <dbReference type="ChEBI" id="CHEBI:57540"/>
    </cofactor>
</comment>
<keyword evidence="7" id="KW-0520">NAD</keyword>
<evidence type="ECO:0000313" key="13">
    <source>
        <dbReference type="Proteomes" id="UP000887581"/>
    </source>
</evidence>
<feature type="transmembrane region" description="Helical" evidence="11">
    <location>
        <begin position="20"/>
        <end position="43"/>
    </location>
</feature>
<dbReference type="SUPFAM" id="SSF50447">
    <property type="entry name" value="Translation proteins"/>
    <property type="match status" value="1"/>
</dbReference>
<name>A0A915PTC9_9BILA</name>
<dbReference type="InterPro" id="IPR036291">
    <property type="entry name" value="NAD(P)-bd_dom_sf"/>
</dbReference>
<keyword evidence="11" id="KW-0472">Membrane</keyword>
<evidence type="ECO:0000256" key="6">
    <source>
        <dbReference type="ARBA" id="ARBA00013189"/>
    </source>
</evidence>
<dbReference type="SUPFAM" id="SSF51735">
    <property type="entry name" value="NAD(P)-binding Rossmann-fold domains"/>
    <property type="match status" value="1"/>
</dbReference>
<keyword evidence="11" id="KW-1133">Transmembrane helix</keyword>
<dbReference type="Gene3D" id="3.40.50.300">
    <property type="entry name" value="P-loop containing nucleotide triphosphate hydrolases"/>
    <property type="match status" value="1"/>
</dbReference>
<dbReference type="GO" id="GO:0005829">
    <property type="term" value="C:cytosol"/>
    <property type="evidence" value="ECO:0007669"/>
    <property type="project" value="TreeGrafter"/>
</dbReference>
<keyword evidence="13" id="KW-1185">Reference proteome</keyword>
<dbReference type="InterPro" id="IPR005886">
    <property type="entry name" value="UDP_G4E"/>
</dbReference>
<dbReference type="GO" id="GO:0005525">
    <property type="term" value="F:GTP binding"/>
    <property type="evidence" value="ECO:0007669"/>
    <property type="project" value="InterPro"/>
</dbReference>
<dbReference type="Pfam" id="PF00009">
    <property type="entry name" value="GTP_EFTU"/>
    <property type="match status" value="1"/>
</dbReference>
<dbReference type="Pfam" id="PF21131">
    <property type="entry name" value="eEFSec_4th"/>
    <property type="match status" value="1"/>
</dbReference>
<dbReference type="InterPro" id="IPR049393">
    <property type="entry name" value="eEFSec_III"/>
</dbReference>
<evidence type="ECO:0000259" key="12">
    <source>
        <dbReference type="PROSITE" id="PS51722"/>
    </source>
</evidence>
<sequence>MPTKSVSEGQLNNTESYVAFFALSAMTVVITGAAGFIGSHVVLELLEAGYDVICVDNFSNSLQDINGSAVSLKRVSQIINKDVPFVFADCRDEEQLETVFKKYLINGVVHLASLKAVGESVKKPLDYYNNNLVATLVLLKLCEKYNVKSFVFSSSATVYGLPRSLPIKETDPVGFGITNPYGHTKHMIEQILMDLASADKKWNIIILRYFNPVGAHPSGLIGEDPKGIPNNLMPYMSQVAIGKLPVLCIFGTEFDTPDGTGIRDYIHVVDLARGHVAALNYLNKQQNFGCEVYNLGTGKGYSVLEMVAALEKASGRQIKTEKSLPRPGDVACIYCDPLLAIKKLGWKCEYGLEEMCFHLWNWQVKNPNGQDLISIKIRKVIEKGEPAHNDWLAASKSLNVGVLGHVDCGKTTLARALSTVGSTAAFDRHAKVPNLRANTIDLGYSTLTIDDAIIALVDCPGHASLIRSVLAASSVFDMAIVVVNSVKGVEQQTAEHLLLVSLLCPDHVIIVINKIDLIDEKTLAQMTRRCRKVASNLNINSELQIVPVSLTLHKEKAVVAITNALRSALYTPQRLSSGHFVMFVDHCFPVKGKGTVMTGTVVDGMCSVGMDVEIGALQEKRKIKSMQRWKEDVRNAEMGDRAALLFHNISAKDINRTVIFEPGTLRCVKFLLVSVNRIVYFTGVLYQGSKLHISTGFDTVIGQCHFLAPALPGESDQYEIREELEDTVKFAILNLERFIYTKENSFFIASKLDHQGKGCRFVFHGRFLKLLDGNKQICRFRRKKKVGKIERIENERSVICSGLFKKETNIGIYCNMNVYLSTGEVGRLESAFGKNGKVRISFQEELSESTKNACSNGSEVQVTLYIKKFLDSGKIECCSPCSTI</sequence>
<evidence type="ECO:0000256" key="5">
    <source>
        <dbReference type="ARBA" id="ARBA00013175"/>
    </source>
</evidence>
<dbReference type="GO" id="GO:0033499">
    <property type="term" value="P:galactose catabolic process via UDP-galactose, Leloir pathway"/>
    <property type="evidence" value="ECO:0007669"/>
    <property type="project" value="TreeGrafter"/>
</dbReference>
<dbReference type="CDD" id="cd04094">
    <property type="entry name" value="eSelB_III"/>
    <property type="match status" value="1"/>
</dbReference>
<keyword evidence="8" id="KW-0299">Galactose metabolism</keyword>
<dbReference type="InterPro" id="IPR027417">
    <property type="entry name" value="P-loop_NTPase"/>
</dbReference>
<dbReference type="PANTHER" id="PTHR43725">
    <property type="entry name" value="UDP-GLUCOSE 4-EPIMERASE"/>
    <property type="match status" value="1"/>
</dbReference>
<accession>A0A915PTC9</accession>